<gene>
    <name evidence="3" type="ORF">ACEUDJ_01210</name>
</gene>
<sequence length="105" mass="11451">MKLPLAAAALALAGCQPAPAPKGDTLFINTQLVPCTGVGPMQCMEVKESKDQDWTLFYSQIQGFTFEPGYLYELKIAKHPVENPPADAPSIRYELLELVSKQAAK</sequence>
<name>A0ABW9GKP4_9GAMM</name>
<evidence type="ECO:0000256" key="1">
    <source>
        <dbReference type="SAM" id="SignalP"/>
    </source>
</evidence>
<evidence type="ECO:0000313" key="4">
    <source>
        <dbReference type="Proteomes" id="UP001630969"/>
    </source>
</evidence>
<comment type="caution">
    <text evidence="3">The sequence shown here is derived from an EMBL/GenBank/DDBJ whole genome shotgun (WGS) entry which is preliminary data.</text>
</comment>
<dbReference type="Proteomes" id="UP001630969">
    <property type="component" value="Unassembled WGS sequence"/>
</dbReference>
<keyword evidence="1" id="KW-0732">Signal</keyword>
<feature type="chain" id="PRO_5045813571" evidence="1">
    <location>
        <begin position="21"/>
        <end position="105"/>
    </location>
</feature>
<keyword evidence="4" id="KW-1185">Reference proteome</keyword>
<dbReference type="Pfam" id="PF14302">
    <property type="entry name" value="DUF4377"/>
    <property type="match status" value="1"/>
</dbReference>
<reference evidence="3 4" key="1">
    <citation type="submission" date="2024-09" db="EMBL/GenBank/DDBJ databases">
        <title>Aeromonas strains Genome sequencing and assembly.</title>
        <authorList>
            <person name="Hu X."/>
            <person name="Tang B."/>
        </authorList>
    </citation>
    <scope>NUCLEOTIDE SEQUENCE [LARGE SCALE GENOMIC DNA]</scope>
    <source>
        <strain evidence="3 4">NB23SCDHY001</strain>
    </source>
</reference>
<evidence type="ECO:0000259" key="2">
    <source>
        <dbReference type="Pfam" id="PF14302"/>
    </source>
</evidence>
<dbReference type="GeneID" id="97218675"/>
<organism evidence="3 4">
    <name type="scientific">Aeromonas bivalvium</name>
    <dbReference type="NCBI Taxonomy" id="440079"/>
    <lineage>
        <taxon>Bacteria</taxon>
        <taxon>Pseudomonadati</taxon>
        <taxon>Pseudomonadota</taxon>
        <taxon>Gammaproteobacteria</taxon>
        <taxon>Aeromonadales</taxon>
        <taxon>Aeromonadaceae</taxon>
        <taxon>Aeromonas</taxon>
    </lineage>
</organism>
<dbReference type="EMBL" id="JBGXBU010000001">
    <property type="protein sequence ID" value="MFM4891507.1"/>
    <property type="molecule type" value="Genomic_DNA"/>
</dbReference>
<protein>
    <submittedName>
        <fullName evidence="3">DUF4377 domain-containing protein</fullName>
    </submittedName>
</protein>
<feature type="signal peptide" evidence="1">
    <location>
        <begin position="1"/>
        <end position="20"/>
    </location>
</feature>
<evidence type="ECO:0000313" key="3">
    <source>
        <dbReference type="EMBL" id="MFM4891507.1"/>
    </source>
</evidence>
<feature type="domain" description="DUF4377" evidence="2">
    <location>
        <begin position="28"/>
        <end position="101"/>
    </location>
</feature>
<accession>A0ABW9GKP4</accession>
<dbReference type="RefSeq" id="WP_408787601.1">
    <property type="nucleotide sequence ID" value="NZ_JBGXBU010000001.1"/>
</dbReference>
<proteinExistence type="predicted"/>
<dbReference type="InterPro" id="IPR025485">
    <property type="entry name" value="DUF4377"/>
</dbReference>
<dbReference type="PROSITE" id="PS51257">
    <property type="entry name" value="PROKAR_LIPOPROTEIN"/>
    <property type="match status" value="1"/>
</dbReference>